<dbReference type="InterPro" id="IPR001296">
    <property type="entry name" value="Glyco_trans_1"/>
</dbReference>
<evidence type="ECO:0000259" key="1">
    <source>
        <dbReference type="Pfam" id="PF00534"/>
    </source>
</evidence>
<dbReference type="GO" id="GO:0016757">
    <property type="term" value="F:glycosyltransferase activity"/>
    <property type="evidence" value="ECO:0007669"/>
    <property type="project" value="InterPro"/>
</dbReference>
<dbReference type="EMBL" id="CP002530">
    <property type="protein sequence ID" value="ADY35789.1"/>
    <property type="molecule type" value="Genomic_DNA"/>
</dbReference>
<protein>
    <submittedName>
        <fullName evidence="2">Glycosyl transferase group 1</fullName>
    </submittedName>
</protein>
<dbReference type="Proteomes" id="UP000007486">
    <property type="component" value="Chromosome"/>
</dbReference>
<sequence length="392" mass="46613">MKVLIYAFKSQLAPIGGPLGYLYNLKQEIDKNHDASIEFIQEDFKYESWKRKIRDIRCTKLRTILIRLKNIYKYWLLVYGRKHYAQTNLSNYDAVHFHSSLDMYSVRDSLSEYTGKVIFTSHSPTLLSFEIWDKSSWLEKLFLRIFRKLKQMDTYAFNRADYFIFPCPEAEEPYYHAWKEYADFKKEHQEKYRYLLTGIRPCKVKDNRENICKKYNIPLDSFIFCYVGRHNSIKGYDLLKEYAKEFLCQHHNVYFLIAGKEEPYQRLKNERWIEVGWTNDPHSLIAASDAFILPNRETYFDLILLEVLSLGKIVIASSTGGNKHFTNIESVFLYNSKHEALNIMDNISKMSLAKRKNLEIISKNTFVNNYTCEIFYDNYKHILNSISANNKQ</sequence>
<feature type="domain" description="Glycosyl transferase family 1" evidence="1">
    <location>
        <begin position="208"/>
        <end position="326"/>
    </location>
</feature>
<dbReference type="CDD" id="cd03801">
    <property type="entry name" value="GT4_PimA-like"/>
    <property type="match status" value="1"/>
</dbReference>
<dbReference type="Gene3D" id="3.40.50.2000">
    <property type="entry name" value="Glycogen Phosphorylase B"/>
    <property type="match status" value="2"/>
</dbReference>
<keyword evidence="2" id="KW-0808">Transferase</keyword>
<accession>F0R6C5</accession>
<dbReference type="AlphaFoldDB" id="F0R6C5"/>
<reference evidence="2 3" key="1">
    <citation type="journal article" date="2011" name="Stand. Genomic Sci.">
        <title>Complete genome sequence of Bacteroides salanitronis type strain (BL78).</title>
        <authorList>
            <person name="Gronow S."/>
            <person name="Held B."/>
            <person name="Lucas S."/>
            <person name="Lapidus A."/>
            <person name="Del Rio T.G."/>
            <person name="Nolan M."/>
            <person name="Tice H."/>
            <person name="Deshpande S."/>
            <person name="Cheng J.F."/>
            <person name="Pitluck S."/>
            <person name="Liolios K."/>
            <person name="Pagani I."/>
            <person name="Ivanova N."/>
            <person name="Mavromatis K."/>
            <person name="Pati A."/>
            <person name="Tapia R."/>
            <person name="Han C."/>
            <person name="Goodwin L."/>
            <person name="Chen A."/>
            <person name="Palaniappan K."/>
            <person name="Land M."/>
            <person name="Hauser L."/>
            <person name="Chang Y.J."/>
            <person name="Jeffries C.D."/>
            <person name="Brambilla E.M."/>
            <person name="Rohde M."/>
            <person name="Goker M."/>
            <person name="Detter J.C."/>
            <person name="Woyke T."/>
            <person name="Bristow J."/>
            <person name="Markowitz V."/>
            <person name="Hugenholtz P."/>
            <person name="Kyrpides N.C."/>
            <person name="Klenk H.P."/>
            <person name="Eisen J.A."/>
        </authorList>
    </citation>
    <scope>NUCLEOTIDE SEQUENCE [LARGE SCALE GENOMIC DNA]</scope>
    <source>
        <strain evidence="2 3">DSM 18170</strain>
    </source>
</reference>
<dbReference type="PANTHER" id="PTHR12526">
    <property type="entry name" value="GLYCOSYLTRANSFERASE"/>
    <property type="match status" value="1"/>
</dbReference>
<proteinExistence type="predicted"/>
<dbReference type="PANTHER" id="PTHR12526:SF584">
    <property type="entry name" value="GLYCOSYLTRANSFERASE"/>
    <property type="match status" value="1"/>
</dbReference>
<dbReference type="SUPFAM" id="SSF53756">
    <property type="entry name" value="UDP-Glycosyltransferase/glycogen phosphorylase"/>
    <property type="match status" value="1"/>
</dbReference>
<dbReference type="HOGENOM" id="CLU_703313_0_0_10"/>
<organism evidence="2 3">
    <name type="scientific">Phocaeicola salanitronis (strain DSM 18170 / JCM 13657 / CCUG 60908 / BL78)</name>
    <name type="common">Bacteroides salanitronis</name>
    <dbReference type="NCBI Taxonomy" id="667015"/>
    <lineage>
        <taxon>Bacteria</taxon>
        <taxon>Pseudomonadati</taxon>
        <taxon>Bacteroidota</taxon>
        <taxon>Bacteroidia</taxon>
        <taxon>Bacteroidales</taxon>
        <taxon>Bacteroidaceae</taxon>
        <taxon>Phocaeicola</taxon>
    </lineage>
</organism>
<evidence type="ECO:0000313" key="3">
    <source>
        <dbReference type="Proteomes" id="UP000007486"/>
    </source>
</evidence>
<evidence type="ECO:0000313" key="2">
    <source>
        <dbReference type="EMBL" id="ADY35789.1"/>
    </source>
</evidence>
<keyword evidence="3" id="KW-1185">Reference proteome</keyword>
<dbReference type="STRING" id="667015.Bacsa_1208"/>
<dbReference type="RefSeq" id="WP_013617224.1">
    <property type="nucleotide sequence ID" value="NC_015164.1"/>
</dbReference>
<dbReference type="eggNOG" id="COG0438">
    <property type="taxonomic scope" value="Bacteria"/>
</dbReference>
<dbReference type="KEGG" id="bsa:Bacsa_1208"/>
<name>F0R6C5_PHOSB</name>
<gene>
    <name evidence="2" type="ordered locus">Bacsa_1208</name>
</gene>
<dbReference type="Pfam" id="PF00534">
    <property type="entry name" value="Glycos_transf_1"/>
    <property type="match status" value="1"/>
</dbReference>